<evidence type="ECO:0000256" key="2">
    <source>
        <dbReference type="ARBA" id="ARBA00022908"/>
    </source>
</evidence>
<comment type="caution">
    <text evidence="8">The sequence shown here is derived from an EMBL/GenBank/DDBJ whole genome shotgun (WGS) entry which is preliminary data.</text>
</comment>
<comment type="similarity">
    <text evidence="1">Belongs to the 'phage' integrase family.</text>
</comment>
<evidence type="ECO:0000256" key="4">
    <source>
        <dbReference type="ARBA" id="ARBA00023172"/>
    </source>
</evidence>
<dbReference type="InterPro" id="IPR013762">
    <property type="entry name" value="Integrase-like_cat_sf"/>
</dbReference>
<keyword evidence="2" id="KW-0229">DNA integration</keyword>
<proteinExistence type="inferred from homology"/>
<gene>
    <name evidence="8" type="ORF">SAMN05421578_10222</name>
</gene>
<dbReference type="SUPFAM" id="SSF56349">
    <property type="entry name" value="DNA breaking-rejoining enzymes"/>
    <property type="match status" value="1"/>
</dbReference>
<dbReference type="Pfam" id="PF00589">
    <property type="entry name" value="Phage_integrase"/>
    <property type="match status" value="1"/>
</dbReference>
<dbReference type="Proteomes" id="UP000186666">
    <property type="component" value="Unassembled WGS sequence"/>
</dbReference>
<evidence type="ECO:0000256" key="3">
    <source>
        <dbReference type="ARBA" id="ARBA00023125"/>
    </source>
</evidence>
<evidence type="ECO:0000259" key="6">
    <source>
        <dbReference type="PROSITE" id="PS51898"/>
    </source>
</evidence>
<dbReference type="InterPro" id="IPR011010">
    <property type="entry name" value="DNA_brk_join_enz"/>
</dbReference>
<dbReference type="Gene3D" id="1.10.150.130">
    <property type="match status" value="1"/>
</dbReference>
<dbReference type="EMBL" id="FTNK01000002">
    <property type="protein sequence ID" value="SIQ44540.1"/>
    <property type="molecule type" value="Genomic_DNA"/>
</dbReference>
<evidence type="ECO:0000313" key="8">
    <source>
        <dbReference type="EMBL" id="SIQ44540.1"/>
    </source>
</evidence>
<keyword evidence="4" id="KW-0233">DNA recombination</keyword>
<name>A0ABY1JM36_9BACL</name>
<feature type="domain" description="Core-binding (CB)" evidence="7">
    <location>
        <begin position="1"/>
        <end position="97"/>
    </location>
</feature>
<dbReference type="PROSITE" id="PS51900">
    <property type="entry name" value="CB"/>
    <property type="match status" value="1"/>
</dbReference>
<dbReference type="PANTHER" id="PTHR30349">
    <property type="entry name" value="PHAGE INTEGRASE-RELATED"/>
    <property type="match status" value="1"/>
</dbReference>
<dbReference type="InterPro" id="IPR010998">
    <property type="entry name" value="Integrase_recombinase_N"/>
</dbReference>
<protein>
    <submittedName>
        <fullName evidence="8">Site-specific recombinase XerD</fullName>
    </submittedName>
</protein>
<dbReference type="InterPro" id="IPR044068">
    <property type="entry name" value="CB"/>
</dbReference>
<dbReference type="InterPro" id="IPR050090">
    <property type="entry name" value="Tyrosine_recombinase_XerCD"/>
</dbReference>
<reference evidence="8 9" key="1">
    <citation type="submission" date="2017-01" db="EMBL/GenBank/DDBJ databases">
        <authorList>
            <person name="Varghese N."/>
            <person name="Submissions S."/>
        </authorList>
    </citation>
    <scope>NUCLEOTIDE SEQUENCE [LARGE SCALE GENOMIC DNA]</scope>
    <source>
        <strain evidence="8 9">ATCC 23464</strain>
    </source>
</reference>
<evidence type="ECO:0000313" key="9">
    <source>
        <dbReference type="Proteomes" id="UP000186666"/>
    </source>
</evidence>
<dbReference type="InterPro" id="IPR002104">
    <property type="entry name" value="Integrase_catalytic"/>
</dbReference>
<evidence type="ECO:0000256" key="5">
    <source>
        <dbReference type="PROSITE-ProRule" id="PRU01248"/>
    </source>
</evidence>
<dbReference type="PROSITE" id="PS51898">
    <property type="entry name" value="TYR_RECOMBINASE"/>
    <property type="match status" value="1"/>
</dbReference>
<keyword evidence="3 5" id="KW-0238">DNA-binding</keyword>
<feature type="domain" description="Tyr recombinase" evidence="6">
    <location>
        <begin position="114"/>
        <end position="287"/>
    </location>
</feature>
<dbReference type="Gene3D" id="1.10.443.10">
    <property type="entry name" value="Intergrase catalytic core"/>
    <property type="match status" value="1"/>
</dbReference>
<evidence type="ECO:0000259" key="7">
    <source>
        <dbReference type="PROSITE" id="PS51900"/>
    </source>
</evidence>
<accession>A0ABY1JM36</accession>
<dbReference type="PANTHER" id="PTHR30349:SF64">
    <property type="entry name" value="PROPHAGE INTEGRASE INTD-RELATED"/>
    <property type="match status" value="1"/>
</dbReference>
<sequence>MIFVTQSQDLLLSITTKGYQANVRTTNLMTLKGFSPKTKKAYEGHIRRFCQSHSEVILELNESHVHSYVLGLFDQKCSYSYINQALSALKFFLGKVCNRPELVRQLPRPKKEKKLPAVLSVNEVLRIFAELHNIKHKTIVMLTYSSGLRIGEVVRLKLHDLDYERFLVHVRQGKGMKDRVTVLSRSAYEMVCIYVKRETPLDWLFPGADRDRHITERTIQRVFESARDAAGIRKPATVHTLRHSFATHLLEGGTDLRYIQELLGHESIKTTQIYTHVSIKDARKVISPLDQIVLSRGNDTFNRDPSE</sequence>
<keyword evidence="9" id="KW-1185">Reference proteome</keyword>
<organism evidence="8 9">
    <name type="scientific">Paenibacillus macquariensis</name>
    <dbReference type="NCBI Taxonomy" id="948756"/>
    <lineage>
        <taxon>Bacteria</taxon>
        <taxon>Bacillati</taxon>
        <taxon>Bacillota</taxon>
        <taxon>Bacilli</taxon>
        <taxon>Bacillales</taxon>
        <taxon>Paenibacillaceae</taxon>
        <taxon>Paenibacillus</taxon>
    </lineage>
</organism>
<dbReference type="Pfam" id="PF13495">
    <property type="entry name" value="Phage_int_SAM_4"/>
    <property type="match status" value="1"/>
</dbReference>
<evidence type="ECO:0000256" key="1">
    <source>
        <dbReference type="ARBA" id="ARBA00008857"/>
    </source>
</evidence>
<dbReference type="InterPro" id="IPR004107">
    <property type="entry name" value="Integrase_SAM-like_N"/>
</dbReference>